<name>A0ABP1FVL8_9CHLO</name>
<proteinExistence type="predicted"/>
<comment type="caution">
    <text evidence="3">The sequence shown here is derived from an EMBL/GenBank/DDBJ whole genome shotgun (WGS) entry which is preliminary data.</text>
</comment>
<protein>
    <submittedName>
        <fullName evidence="3">G5438 protein</fullName>
    </submittedName>
</protein>
<evidence type="ECO:0000256" key="2">
    <source>
        <dbReference type="SAM" id="Phobius"/>
    </source>
</evidence>
<keyword evidence="2" id="KW-0472">Membrane</keyword>
<feature type="region of interest" description="Disordered" evidence="1">
    <location>
        <begin position="216"/>
        <end position="236"/>
    </location>
</feature>
<sequence length="236" mass="25466">MSSRDDVDLSDWETIEPTQPYTASAAPSRQHLASSTSALLHHKGARRALASRPQQAAGYAGAPQRSPRIWIAGILALSAFWCFVSLLAISRLEKRLPSEMQEQLEFHTSFSGLWPKAQGAAAGLNATNATMHHLPFAEASLSHKHRKKVGAAGQPDGSEALEDSDAGSSSSADEEDQYQQEPPASAYSRDEGEGGVTWSLLEPALSTLKHALAAEQSQRGLMRGLKSVRREPKVSR</sequence>
<gene>
    <name evidence="3" type="primary">g5438</name>
    <name evidence="3" type="ORF">VP750_LOCUS4653</name>
</gene>
<feature type="region of interest" description="Disordered" evidence="1">
    <location>
        <begin position="142"/>
        <end position="195"/>
    </location>
</feature>
<accession>A0ABP1FVL8</accession>
<feature type="region of interest" description="Disordered" evidence="1">
    <location>
        <begin position="1"/>
        <end position="30"/>
    </location>
</feature>
<keyword evidence="2" id="KW-1133">Transmembrane helix</keyword>
<feature type="transmembrane region" description="Helical" evidence="2">
    <location>
        <begin position="69"/>
        <end position="89"/>
    </location>
</feature>
<dbReference type="EMBL" id="CAXHTA020000007">
    <property type="protein sequence ID" value="CAL5222994.1"/>
    <property type="molecule type" value="Genomic_DNA"/>
</dbReference>
<dbReference type="Proteomes" id="UP001497392">
    <property type="component" value="Unassembled WGS sequence"/>
</dbReference>
<evidence type="ECO:0000313" key="3">
    <source>
        <dbReference type="EMBL" id="CAL5222994.1"/>
    </source>
</evidence>
<reference evidence="3 4" key="1">
    <citation type="submission" date="2024-06" db="EMBL/GenBank/DDBJ databases">
        <authorList>
            <person name="Kraege A."/>
            <person name="Thomma B."/>
        </authorList>
    </citation>
    <scope>NUCLEOTIDE SEQUENCE [LARGE SCALE GENOMIC DNA]</scope>
</reference>
<keyword evidence="4" id="KW-1185">Reference proteome</keyword>
<evidence type="ECO:0000313" key="4">
    <source>
        <dbReference type="Proteomes" id="UP001497392"/>
    </source>
</evidence>
<organism evidence="3 4">
    <name type="scientific">Coccomyxa viridis</name>
    <dbReference type="NCBI Taxonomy" id="1274662"/>
    <lineage>
        <taxon>Eukaryota</taxon>
        <taxon>Viridiplantae</taxon>
        <taxon>Chlorophyta</taxon>
        <taxon>core chlorophytes</taxon>
        <taxon>Trebouxiophyceae</taxon>
        <taxon>Trebouxiophyceae incertae sedis</taxon>
        <taxon>Coccomyxaceae</taxon>
        <taxon>Coccomyxa</taxon>
    </lineage>
</organism>
<evidence type="ECO:0000256" key="1">
    <source>
        <dbReference type="SAM" id="MobiDB-lite"/>
    </source>
</evidence>
<keyword evidence="2" id="KW-0812">Transmembrane</keyword>
<feature type="compositionally biased region" description="Polar residues" evidence="1">
    <location>
        <begin position="16"/>
        <end position="30"/>
    </location>
</feature>